<dbReference type="CDD" id="cd03259">
    <property type="entry name" value="ABC_Carb_Solutes_like"/>
    <property type="match status" value="1"/>
</dbReference>
<dbReference type="PROSITE" id="PS00211">
    <property type="entry name" value="ABC_TRANSPORTER_1"/>
    <property type="match status" value="1"/>
</dbReference>
<dbReference type="PANTHER" id="PTHR42781">
    <property type="entry name" value="SPERMIDINE/PUTRESCINE IMPORT ATP-BINDING PROTEIN POTA"/>
    <property type="match status" value="1"/>
</dbReference>
<dbReference type="EMBL" id="WJJP01000692">
    <property type="protein sequence ID" value="MBD3327133.1"/>
    <property type="molecule type" value="Genomic_DNA"/>
</dbReference>
<keyword evidence="2" id="KW-1003">Cell membrane</keyword>
<evidence type="ECO:0000256" key="8">
    <source>
        <dbReference type="ARBA" id="ARBA00023136"/>
    </source>
</evidence>
<dbReference type="Proteomes" id="UP000649604">
    <property type="component" value="Unassembled WGS sequence"/>
</dbReference>
<dbReference type="SMART" id="SM00382">
    <property type="entry name" value="AAA"/>
    <property type="match status" value="1"/>
</dbReference>
<dbReference type="GO" id="GO:0043190">
    <property type="term" value="C:ATP-binding cassette (ABC) transporter complex"/>
    <property type="evidence" value="ECO:0007669"/>
    <property type="project" value="InterPro"/>
</dbReference>
<protein>
    <submittedName>
        <fullName evidence="10">ATP-binding cassette domain-containing protein</fullName>
    </submittedName>
</protein>
<dbReference type="InterPro" id="IPR012340">
    <property type="entry name" value="NA-bd_OB-fold"/>
</dbReference>
<evidence type="ECO:0000256" key="3">
    <source>
        <dbReference type="ARBA" id="ARBA00022496"/>
    </source>
</evidence>
<dbReference type="InterPro" id="IPR003439">
    <property type="entry name" value="ABC_transporter-like_ATP-bd"/>
</dbReference>
<dbReference type="SUPFAM" id="SSF50331">
    <property type="entry name" value="MOP-like"/>
    <property type="match status" value="1"/>
</dbReference>
<sequence>MGKLVIQDLHIRYGAQAVIEHFSLTVQDGEIVSILGPSGAGKTTILKAVAGLLRPERGDIQINNASVIGCPPEKRDAVMVFQKPLLFPFMNVEQNIAFGLRMRGRLKQQERQQIDEILELVQLTGLNRRKVHELSGGQQQRVSLARALILKPAILLLDEPLSNLDSNLRQQMRELIKGIQAQTRITTLFVTHDQSEALMLSHRVSLLLDGQVRQVGTPQELFYQPVDTEVARFFGGCNFFQGHVKDGRFHSDLGVFPVKQPVTGNGHPLTATIRPEDVVIAADNGRDGLQGTVRAINFEGSITRLRIHIQQQELSVLTTESGFTSGQTVRIHFPPEKIRIFPQKS</sequence>
<evidence type="ECO:0000256" key="2">
    <source>
        <dbReference type="ARBA" id="ARBA00022475"/>
    </source>
</evidence>
<keyword evidence="6" id="KW-0408">Iron</keyword>
<dbReference type="Gene3D" id="2.40.50.140">
    <property type="entry name" value="Nucleic acid-binding proteins"/>
    <property type="match status" value="1"/>
</dbReference>
<dbReference type="Pfam" id="PF00005">
    <property type="entry name" value="ABC_tran"/>
    <property type="match status" value="1"/>
</dbReference>
<accession>A0A9D5Q858</accession>
<evidence type="ECO:0000259" key="9">
    <source>
        <dbReference type="PROSITE" id="PS50893"/>
    </source>
</evidence>
<evidence type="ECO:0000313" key="10">
    <source>
        <dbReference type="EMBL" id="MBD3327133.1"/>
    </source>
</evidence>
<keyword evidence="7" id="KW-0406">Ion transport</keyword>
<dbReference type="Gene3D" id="3.40.50.300">
    <property type="entry name" value="P-loop containing nucleotide triphosphate hydrolases"/>
    <property type="match status" value="1"/>
</dbReference>
<evidence type="ECO:0000313" key="11">
    <source>
        <dbReference type="Proteomes" id="UP000649604"/>
    </source>
</evidence>
<keyword evidence="8" id="KW-0472">Membrane</keyword>
<name>A0A9D5Q858_9BACT</name>
<dbReference type="FunFam" id="3.40.50.300:FF:000425">
    <property type="entry name" value="Probable ABC transporter, ATP-binding subunit"/>
    <property type="match status" value="1"/>
</dbReference>
<dbReference type="InterPro" id="IPR008995">
    <property type="entry name" value="Mo/tungstate-bd_C_term_dom"/>
</dbReference>
<keyword evidence="4" id="KW-0547">Nucleotide-binding</keyword>
<dbReference type="PROSITE" id="PS50893">
    <property type="entry name" value="ABC_TRANSPORTER_2"/>
    <property type="match status" value="1"/>
</dbReference>
<dbReference type="PANTHER" id="PTHR42781:SF4">
    <property type="entry name" value="SPERMIDINE_PUTRESCINE IMPORT ATP-BINDING PROTEIN POTA"/>
    <property type="match status" value="1"/>
</dbReference>
<dbReference type="Pfam" id="PF08402">
    <property type="entry name" value="TOBE_2"/>
    <property type="match status" value="1"/>
</dbReference>
<feature type="domain" description="ABC transporter" evidence="9">
    <location>
        <begin position="4"/>
        <end position="234"/>
    </location>
</feature>
<organism evidence="10 11">
    <name type="scientific">candidate division KSB3 bacterium</name>
    <dbReference type="NCBI Taxonomy" id="2044937"/>
    <lineage>
        <taxon>Bacteria</taxon>
        <taxon>candidate division KSB3</taxon>
    </lineage>
</organism>
<evidence type="ECO:0000256" key="1">
    <source>
        <dbReference type="ARBA" id="ARBA00022448"/>
    </source>
</evidence>
<keyword evidence="5 10" id="KW-0067">ATP-binding</keyword>
<dbReference type="AlphaFoldDB" id="A0A9D5Q858"/>
<dbReference type="InterPro" id="IPR017871">
    <property type="entry name" value="ABC_transporter-like_CS"/>
</dbReference>
<dbReference type="InterPro" id="IPR015853">
    <property type="entry name" value="ABC_transpr_FbpC"/>
</dbReference>
<evidence type="ECO:0000256" key="7">
    <source>
        <dbReference type="ARBA" id="ARBA00023065"/>
    </source>
</evidence>
<dbReference type="GO" id="GO:0016887">
    <property type="term" value="F:ATP hydrolysis activity"/>
    <property type="evidence" value="ECO:0007669"/>
    <property type="project" value="InterPro"/>
</dbReference>
<evidence type="ECO:0000256" key="4">
    <source>
        <dbReference type="ARBA" id="ARBA00022741"/>
    </source>
</evidence>
<dbReference type="InterPro" id="IPR013611">
    <property type="entry name" value="Transp-assoc_OB_typ2"/>
</dbReference>
<dbReference type="SUPFAM" id="SSF52540">
    <property type="entry name" value="P-loop containing nucleoside triphosphate hydrolases"/>
    <property type="match status" value="1"/>
</dbReference>
<dbReference type="InterPro" id="IPR050093">
    <property type="entry name" value="ABC_SmlMolc_Importer"/>
</dbReference>
<dbReference type="GO" id="GO:0005524">
    <property type="term" value="F:ATP binding"/>
    <property type="evidence" value="ECO:0007669"/>
    <property type="project" value="UniProtKB-KW"/>
</dbReference>
<dbReference type="InterPro" id="IPR003593">
    <property type="entry name" value="AAA+_ATPase"/>
</dbReference>
<gene>
    <name evidence="10" type="ORF">GF339_21275</name>
</gene>
<dbReference type="InterPro" id="IPR027417">
    <property type="entry name" value="P-loop_NTPase"/>
</dbReference>
<reference evidence="10" key="1">
    <citation type="submission" date="2019-11" db="EMBL/GenBank/DDBJ databases">
        <title>Microbial mats filling the niche in hypersaline microbial mats.</title>
        <authorList>
            <person name="Wong H.L."/>
            <person name="Macleod F.I."/>
            <person name="White R.A. III"/>
            <person name="Burns B.P."/>
        </authorList>
    </citation>
    <scope>NUCLEOTIDE SEQUENCE</scope>
    <source>
        <strain evidence="10">Rbin_158</strain>
    </source>
</reference>
<keyword evidence="3" id="KW-0410">Iron transport</keyword>
<keyword evidence="1" id="KW-0813">Transport</keyword>
<proteinExistence type="predicted"/>
<dbReference type="GO" id="GO:0015408">
    <property type="term" value="F:ABC-type ferric iron transporter activity"/>
    <property type="evidence" value="ECO:0007669"/>
    <property type="project" value="InterPro"/>
</dbReference>
<evidence type="ECO:0000256" key="6">
    <source>
        <dbReference type="ARBA" id="ARBA00023004"/>
    </source>
</evidence>
<comment type="caution">
    <text evidence="10">The sequence shown here is derived from an EMBL/GenBank/DDBJ whole genome shotgun (WGS) entry which is preliminary data.</text>
</comment>
<dbReference type="GO" id="GO:0015697">
    <property type="term" value="P:quaternary ammonium group transport"/>
    <property type="evidence" value="ECO:0007669"/>
    <property type="project" value="UniProtKB-ARBA"/>
</dbReference>
<dbReference type="Gene3D" id="2.40.50.100">
    <property type="match status" value="1"/>
</dbReference>
<evidence type="ECO:0000256" key="5">
    <source>
        <dbReference type="ARBA" id="ARBA00022840"/>
    </source>
</evidence>